<dbReference type="EMBL" id="FOFB01000013">
    <property type="protein sequence ID" value="SEQ66265.1"/>
    <property type="molecule type" value="Genomic_DNA"/>
</dbReference>
<evidence type="ECO:0000313" key="1">
    <source>
        <dbReference type="EMBL" id="SEQ66265.1"/>
    </source>
</evidence>
<organism evidence="1 2">
    <name type="scientific">Neolewinella agarilytica</name>
    <dbReference type="NCBI Taxonomy" id="478744"/>
    <lineage>
        <taxon>Bacteria</taxon>
        <taxon>Pseudomonadati</taxon>
        <taxon>Bacteroidota</taxon>
        <taxon>Saprospiria</taxon>
        <taxon>Saprospirales</taxon>
        <taxon>Lewinellaceae</taxon>
        <taxon>Neolewinella</taxon>
    </lineage>
</organism>
<sequence length="75" mass="7939">MLFLGLFSSALGPVAVANNSPQPVSFEILDRTMSTIKVCTGKGESKECTRTEYEDGADCFILIDDGGTVTSGKDC</sequence>
<accession>A0A1H9HVI8</accession>
<keyword evidence="2" id="KW-1185">Reference proteome</keyword>
<dbReference type="AlphaFoldDB" id="A0A1H9HVI8"/>
<proteinExistence type="predicted"/>
<reference evidence="2" key="1">
    <citation type="submission" date="2016-10" db="EMBL/GenBank/DDBJ databases">
        <authorList>
            <person name="Varghese N."/>
            <person name="Submissions S."/>
        </authorList>
    </citation>
    <scope>NUCLEOTIDE SEQUENCE [LARGE SCALE GENOMIC DNA]</scope>
    <source>
        <strain evidence="2">DSM 24740</strain>
    </source>
</reference>
<dbReference type="Proteomes" id="UP000199021">
    <property type="component" value="Unassembled WGS sequence"/>
</dbReference>
<protein>
    <submittedName>
        <fullName evidence="1">Uncharacterized protein</fullName>
    </submittedName>
</protein>
<gene>
    <name evidence="1" type="ORF">SAMN05444359_113120</name>
</gene>
<evidence type="ECO:0000313" key="2">
    <source>
        <dbReference type="Proteomes" id="UP000199021"/>
    </source>
</evidence>
<name>A0A1H9HVI8_9BACT</name>
<dbReference type="InParanoid" id="A0A1H9HVI8"/>